<dbReference type="PANTHER" id="PTHR40265">
    <property type="entry name" value="BLL2707 PROTEIN"/>
    <property type="match status" value="1"/>
</dbReference>
<evidence type="ECO:0000313" key="4">
    <source>
        <dbReference type="Proteomes" id="UP000244810"/>
    </source>
</evidence>
<dbReference type="PANTHER" id="PTHR40265:SF1">
    <property type="entry name" value="GLYOXALASE-LIKE DOMAIN-CONTAINING PROTEIN"/>
    <property type="match status" value="1"/>
</dbReference>
<dbReference type="EMBL" id="QDDR01000005">
    <property type="protein sequence ID" value="PVE47454.1"/>
    <property type="molecule type" value="Genomic_DNA"/>
</dbReference>
<evidence type="ECO:0000313" key="3">
    <source>
        <dbReference type="EMBL" id="PVE47454.1"/>
    </source>
</evidence>
<comment type="caution">
    <text evidence="3">The sequence shown here is derived from an EMBL/GenBank/DDBJ whole genome shotgun (WGS) entry which is preliminary data.</text>
</comment>
<reference evidence="3 4" key="1">
    <citation type="journal article" date="2011" name="Syst. Appl. Microbiol.">
        <title>Defluviimonas denitrificans gen. nov., sp. nov., and Pararhodobacter aggregans gen. nov., sp. nov., non-phototrophic Rhodobacteraceae from the biofilter of a marine aquaculture.</title>
        <authorList>
            <person name="Foesel B.U."/>
            <person name="Drake H.L."/>
            <person name="Schramm A."/>
        </authorList>
    </citation>
    <scope>NUCLEOTIDE SEQUENCE [LARGE SCALE GENOMIC DNA]</scope>
    <source>
        <strain evidence="3 4">D1-19</strain>
    </source>
</reference>
<evidence type="ECO:0000256" key="1">
    <source>
        <dbReference type="SAM" id="MobiDB-lite"/>
    </source>
</evidence>
<sequence>MRRAILPGRGRPPRRAPAAPAGDRAPSDPSERRLTVSLPFDHLVLLVHDLDAAARDFAALGFTVQERADTEHGKTQFRFVCFDDGSYILLTAFTSAEGQASHRLGEVLTAGEGWADWSFTVPSAADAADALKAEGLPVRGPVPVSNVIADGSRWALELTLTGRGAEGDVSLPFVVSDVEGRPARIPAPVPHANGATGIAGLSLSTGNPAAVGRTLKALGGRETAPGRFDFGRVWVEVLPLSTPLGRSGGGMVKAALSGGSDREFDTRLTHGAPLAMIRD</sequence>
<dbReference type="Proteomes" id="UP000244810">
    <property type="component" value="Unassembled WGS sequence"/>
</dbReference>
<dbReference type="Gene3D" id="3.10.180.10">
    <property type="entry name" value="2,3-Dihydroxybiphenyl 1,2-Dioxygenase, domain 1"/>
    <property type="match status" value="1"/>
</dbReference>
<dbReference type="InterPro" id="IPR037523">
    <property type="entry name" value="VOC_core"/>
</dbReference>
<dbReference type="PROSITE" id="PS51819">
    <property type="entry name" value="VOC"/>
    <property type="match status" value="1"/>
</dbReference>
<protein>
    <recommendedName>
        <fullName evidence="2">VOC domain-containing protein</fullName>
    </recommendedName>
</protein>
<evidence type="ECO:0000259" key="2">
    <source>
        <dbReference type="PROSITE" id="PS51819"/>
    </source>
</evidence>
<dbReference type="InterPro" id="IPR029068">
    <property type="entry name" value="Glyas_Bleomycin-R_OHBP_Dase"/>
</dbReference>
<dbReference type="SUPFAM" id="SSF54593">
    <property type="entry name" value="Glyoxalase/Bleomycin resistance protein/Dihydroxybiphenyl dioxygenase"/>
    <property type="match status" value="1"/>
</dbReference>
<organism evidence="3 4">
    <name type="scientific">Pararhodobacter aggregans</name>
    <dbReference type="NCBI Taxonomy" id="404875"/>
    <lineage>
        <taxon>Bacteria</taxon>
        <taxon>Pseudomonadati</taxon>
        <taxon>Pseudomonadota</taxon>
        <taxon>Alphaproteobacteria</taxon>
        <taxon>Rhodobacterales</taxon>
        <taxon>Paracoccaceae</taxon>
        <taxon>Pararhodobacter</taxon>
    </lineage>
</organism>
<dbReference type="AlphaFoldDB" id="A0A2T7US22"/>
<proteinExistence type="predicted"/>
<dbReference type="Pfam" id="PF13468">
    <property type="entry name" value="Glyoxalase_3"/>
    <property type="match status" value="1"/>
</dbReference>
<keyword evidence="4" id="KW-1185">Reference proteome</keyword>
<feature type="region of interest" description="Disordered" evidence="1">
    <location>
        <begin position="1"/>
        <end position="32"/>
    </location>
</feature>
<feature type="domain" description="VOC" evidence="2">
    <location>
        <begin position="39"/>
        <end position="176"/>
    </location>
</feature>
<name>A0A2T7US22_9RHOB</name>
<dbReference type="InterPro" id="IPR025870">
    <property type="entry name" value="Glyoxalase-like_dom"/>
</dbReference>
<accession>A0A2T7US22</accession>
<gene>
    <name evidence="3" type="ORF">DDE23_11475</name>
</gene>